<dbReference type="PANTHER" id="PTHR37255">
    <property type="entry name" value="OS07G0669600 PROTEIN"/>
    <property type="match status" value="1"/>
</dbReference>
<comment type="caution">
    <text evidence="2">The sequence shown here is derived from an EMBL/GenBank/DDBJ whole genome shotgun (WGS) entry which is preliminary data.</text>
</comment>
<accession>A0A4S4EWY1</accession>
<feature type="compositionally biased region" description="Basic residues" evidence="1">
    <location>
        <begin position="148"/>
        <end position="169"/>
    </location>
</feature>
<sequence length="188" mass="21100">MDRRRWTKSKRRLSILNQGLPDQFICRSILNQGLPDDRRDSFLSYSLPTLSIFGSLFRLPHPGGPLTTNKAAALAKFLERKLQEPNGLASIKPELVELAVKNAKDTVNASGASHLGRIVRHVDSFGDSEVVYLCVPDSLEDGGEKIESKKHKKKKKKKKKDKGKNKKQKSSKDTADAVVKWPKKKLKL</sequence>
<dbReference type="AlphaFoldDB" id="A0A4S4EWY1"/>
<dbReference type="EMBL" id="SDRB02001363">
    <property type="protein sequence ID" value="THG21521.1"/>
    <property type="molecule type" value="Genomic_DNA"/>
</dbReference>
<dbReference type="Proteomes" id="UP000306102">
    <property type="component" value="Unassembled WGS sequence"/>
</dbReference>
<proteinExistence type="predicted"/>
<feature type="region of interest" description="Disordered" evidence="1">
    <location>
        <begin position="140"/>
        <end position="188"/>
    </location>
</feature>
<keyword evidence="3" id="KW-1185">Reference proteome</keyword>
<evidence type="ECO:0000313" key="2">
    <source>
        <dbReference type="EMBL" id="THG21521.1"/>
    </source>
</evidence>
<dbReference type="PANTHER" id="PTHR37255:SF1">
    <property type="entry name" value="OS07G0669600 PROTEIN"/>
    <property type="match status" value="1"/>
</dbReference>
<protein>
    <submittedName>
        <fullName evidence="2">Uncharacterized protein</fullName>
    </submittedName>
</protein>
<reference evidence="2 3" key="1">
    <citation type="journal article" date="2018" name="Proc. Natl. Acad. Sci. U.S.A.">
        <title>Draft genome sequence of Camellia sinensis var. sinensis provides insights into the evolution of the tea genome and tea quality.</title>
        <authorList>
            <person name="Wei C."/>
            <person name="Yang H."/>
            <person name="Wang S."/>
            <person name="Zhao J."/>
            <person name="Liu C."/>
            <person name="Gao L."/>
            <person name="Xia E."/>
            <person name="Lu Y."/>
            <person name="Tai Y."/>
            <person name="She G."/>
            <person name="Sun J."/>
            <person name="Cao H."/>
            <person name="Tong W."/>
            <person name="Gao Q."/>
            <person name="Li Y."/>
            <person name="Deng W."/>
            <person name="Jiang X."/>
            <person name="Wang W."/>
            <person name="Chen Q."/>
            <person name="Zhang S."/>
            <person name="Li H."/>
            <person name="Wu J."/>
            <person name="Wang P."/>
            <person name="Li P."/>
            <person name="Shi C."/>
            <person name="Zheng F."/>
            <person name="Jian J."/>
            <person name="Huang B."/>
            <person name="Shan D."/>
            <person name="Shi M."/>
            <person name="Fang C."/>
            <person name="Yue Y."/>
            <person name="Li F."/>
            <person name="Li D."/>
            <person name="Wei S."/>
            <person name="Han B."/>
            <person name="Jiang C."/>
            <person name="Yin Y."/>
            <person name="Xia T."/>
            <person name="Zhang Z."/>
            <person name="Bennetzen J.L."/>
            <person name="Zhao S."/>
            <person name="Wan X."/>
        </authorList>
    </citation>
    <scope>NUCLEOTIDE SEQUENCE [LARGE SCALE GENOMIC DNA]</scope>
    <source>
        <strain evidence="3">cv. Shuchazao</strain>
        <tissue evidence="2">Leaf</tissue>
    </source>
</reference>
<name>A0A4S4EWY1_CAMSN</name>
<gene>
    <name evidence="2" type="ORF">TEA_018515</name>
</gene>
<evidence type="ECO:0000313" key="3">
    <source>
        <dbReference type="Proteomes" id="UP000306102"/>
    </source>
</evidence>
<evidence type="ECO:0000256" key="1">
    <source>
        <dbReference type="SAM" id="MobiDB-lite"/>
    </source>
</evidence>
<organism evidence="2 3">
    <name type="scientific">Camellia sinensis var. sinensis</name>
    <name type="common">China tea</name>
    <dbReference type="NCBI Taxonomy" id="542762"/>
    <lineage>
        <taxon>Eukaryota</taxon>
        <taxon>Viridiplantae</taxon>
        <taxon>Streptophyta</taxon>
        <taxon>Embryophyta</taxon>
        <taxon>Tracheophyta</taxon>
        <taxon>Spermatophyta</taxon>
        <taxon>Magnoliopsida</taxon>
        <taxon>eudicotyledons</taxon>
        <taxon>Gunneridae</taxon>
        <taxon>Pentapetalae</taxon>
        <taxon>asterids</taxon>
        <taxon>Ericales</taxon>
        <taxon>Theaceae</taxon>
        <taxon>Camellia</taxon>
    </lineage>
</organism>